<gene>
    <name evidence="11" type="ORF">DSM107010_37980</name>
</gene>
<dbReference type="Pfam" id="PF06144">
    <property type="entry name" value="DNA_pol3_delta"/>
    <property type="match status" value="1"/>
</dbReference>
<feature type="domain" description="DNA polymerase III delta N-terminal" evidence="9">
    <location>
        <begin position="4"/>
        <end position="123"/>
    </location>
</feature>
<protein>
    <recommendedName>
        <fullName evidence="2">DNA polymerase III subunit delta</fullName>
        <ecNumber evidence="1">2.7.7.7</ecNumber>
    </recommendedName>
</protein>
<sequence length="330" mass="36808">MPIYFYWGEDEFSLQQAVNGLRDRCLDPNWMSFNYTQIPPTQSDAVIQGLNQAMTPPFGMGSRLVWLVDTTVCQNCSDDLLAELKRTLPAIPETSVLLLTSRNKPDGRLKSTKLFQEHAEVQEFALIPPWKTDLLLQQVRQAAQSLGVKLTPSAVEAIVESVGNDTRLLYNELEKLKLYAGENSPPIGESIVADLVKVNTQNSLKLAEAIRQGDTNKTLILIGQLIGRNEPVLKIVATLIGQFRTWLWVKLMLERGENSEQQIAQAAEISNPKRVFILKREVMQISTQQLIAALPVLLELEVSLKQGAEHITTLQTKAIALCQIFSSSNS</sequence>
<name>A0AB37UHQ3_9CYAN</name>
<evidence type="ECO:0000256" key="3">
    <source>
        <dbReference type="ARBA" id="ARBA00022679"/>
    </source>
</evidence>
<dbReference type="RefSeq" id="WP_106166205.1">
    <property type="nucleotide sequence ID" value="NZ_JAVKZF010000006.1"/>
</dbReference>
<dbReference type="InterPro" id="IPR048466">
    <property type="entry name" value="DNA_pol3_delta-like_C"/>
</dbReference>
<dbReference type="InterPro" id="IPR027417">
    <property type="entry name" value="P-loop_NTPase"/>
</dbReference>
<comment type="similarity">
    <text evidence="7">Belongs to the DNA polymerase HolA subunit family.</text>
</comment>
<dbReference type="EMBL" id="RSCK01000034">
    <property type="protein sequence ID" value="RUT10911.1"/>
    <property type="molecule type" value="Genomic_DNA"/>
</dbReference>
<dbReference type="InterPro" id="IPR010372">
    <property type="entry name" value="DNA_pol3_delta_N"/>
</dbReference>
<dbReference type="PANTHER" id="PTHR34388">
    <property type="entry name" value="DNA POLYMERASE III SUBUNIT DELTA"/>
    <property type="match status" value="1"/>
</dbReference>
<evidence type="ECO:0000256" key="1">
    <source>
        <dbReference type="ARBA" id="ARBA00012417"/>
    </source>
</evidence>
<dbReference type="AlphaFoldDB" id="A0AB37UHQ3"/>
<dbReference type="Gene3D" id="1.10.8.60">
    <property type="match status" value="1"/>
</dbReference>
<proteinExistence type="inferred from homology"/>
<dbReference type="Pfam" id="PF21694">
    <property type="entry name" value="DNA_pol3_delta_C"/>
    <property type="match status" value="1"/>
</dbReference>
<dbReference type="SUPFAM" id="SSF52540">
    <property type="entry name" value="P-loop containing nucleoside triphosphate hydrolases"/>
    <property type="match status" value="1"/>
</dbReference>
<evidence type="ECO:0000256" key="7">
    <source>
        <dbReference type="ARBA" id="ARBA00034754"/>
    </source>
</evidence>
<evidence type="ECO:0000256" key="8">
    <source>
        <dbReference type="ARBA" id="ARBA00049244"/>
    </source>
</evidence>
<dbReference type="PANTHER" id="PTHR34388:SF1">
    <property type="entry name" value="DNA POLYMERASE III SUBUNIT DELTA"/>
    <property type="match status" value="1"/>
</dbReference>
<comment type="caution">
    <text evidence="11">The sequence shown here is derived from an EMBL/GenBank/DDBJ whole genome shotgun (WGS) entry which is preliminary data.</text>
</comment>
<feature type="domain" description="DNA polymerase III delta subunit-like C-terminal" evidence="10">
    <location>
        <begin position="201"/>
        <end position="308"/>
    </location>
</feature>
<keyword evidence="6" id="KW-0239">DNA-directed DNA polymerase</keyword>
<keyword evidence="3" id="KW-0808">Transferase</keyword>
<dbReference type="NCBIfam" id="TIGR01128">
    <property type="entry name" value="holA"/>
    <property type="match status" value="1"/>
</dbReference>
<dbReference type="InterPro" id="IPR005790">
    <property type="entry name" value="DNA_polIII_delta"/>
</dbReference>
<dbReference type="Gene3D" id="1.20.272.10">
    <property type="match status" value="1"/>
</dbReference>
<organism evidence="11 12">
    <name type="scientific">Chroococcidiopsis cubana SAG 39.79</name>
    <dbReference type="NCBI Taxonomy" id="388085"/>
    <lineage>
        <taxon>Bacteria</taxon>
        <taxon>Bacillati</taxon>
        <taxon>Cyanobacteriota</taxon>
        <taxon>Cyanophyceae</taxon>
        <taxon>Chroococcidiopsidales</taxon>
        <taxon>Chroococcidiopsidaceae</taxon>
        <taxon>Chroococcidiopsis</taxon>
    </lineage>
</organism>
<evidence type="ECO:0000256" key="4">
    <source>
        <dbReference type="ARBA" id="ARBA00022695"/>
    </source>
</evidence>
<comment type="catalytic activity">
    <reaction evidence="8">
        <text>DNA(n) + a 2'-deoxyribonucleoside 5'-triphosphate = DNA(n+1) + diphosphate</text>
        <dbReference type="Rhea" id="RHEA:22508"/>
        <dbReference type="Rhea" id="RHEA-COMP:17339"/>
        <dbReference type="Rhea" id="RHEA-COMP:17340"/>
        <dbReference type="ChEBI" id="CHEBI:33019"/>
        <dbReference type="ChEBI" id="CHEBI:61560"/>
        <dbReference type="ChEBI" id="CHEBI:173112"/>
        <dbReference type="EC" id="2.7.7.7"/>
    </reaction>
</comment>
<dbReference type="InterPro" id="IPR008921">
    <property type="entry name" value="DNA_pol3_clamp-load_cplx_C"/>
</dbReference>
<evidence type="ECO:0000259" key="10">
    <source>
        <dbReference type="Pfam" id="PF21694"/>
    </source>
</evidence>
<keyword evidence="5" id="KW-0235">DNA replication</keyword>
<dbReference type="EC" id="2.7.7.7" evidence="1"/>
<keyword evidence="4" id="KW-0548">Nucleotidyltransferase</keyword>
<evidence type="ECO:0000256" key="5">
    <source>
        <dbReference type="ARBA" id="ARBA00022705"/>
    </source>
</evidence>
<dbReference type="Gene3D" id="3.40.50.300">
    <property type="entry name" value="P-loop containing nucleotide triphosphate hydrolases"/>
    <property type="match status" value="1"/>
</dbReference>
<accession>A0AB37UHQ3</accession>
<dbReference type="GO" id="GO:0003677">
    <property type="term" value="F:DNA binding"/>
    <property type="evidence" value="ECO:0007669"/>
    <property type="project" value="InterPro"/>
</dbReference>
<dbReference type="GO" id="GO:0003887">
    <property type="term" value="F:DNA-directed DNA polymerase activity"/>
    <property type="evidence" value="ECO:0007669"/>
    <property type="project" value="UniProtKB-KW"/>
</dbReference>
<evidence type="ECO:0000313" key="12">
    <source>
        <dbReference type="Proteomes" id="UP000282574"/>
    </source>
</evidence>
<dbReference type="GO" id="GO:0006261">
    <property type="term" value="P:DNA-templated DNA replication"/>
    <property type="evidence" value="ECO:0007669"/>
    <property type="project" value="TreeGrafter"/>
</dbReference>
<keyword evidence="12" id="KW-1185">Reference proteome</keyword>
<dbReference type="GO" id="GO:0009360">
    <property type="term" value="C:DNA polymerase III complex"/>
    <property type="evidence" value="ECO:0007669"/>
    <property type="project" value="InterPro"/>
</dbReference>
<dbReference type="SUPFAM" id="SSF48019">
    <property type="entry name" value="post-AAA+ oligomerization domain-like"/>
    <property type="match status" value="1"/>
</dbReference>
<dbReference type="Proteomes" id="UP000282574">
    <property type="component" value="Unassembled WGS sequence"/>
</dbReference>
<evidence type="ECO:0000313" key="11">
    <source>
        <dbReference type="EMBL" id="RUT10911.1"/>
    </source>
</evidence>
<evidence type="ECO:0000259" key="9">
    <source>
        <dbReference type="Pfam" id="PF06144"/>
    </source>
</evidence>
<reference evidence="11 12" key="1">
    <citation type="journal article" date="2019" name="Genome Biol. Evol.">
        <title>Day and night: Metabolic profiles and evolutionary relationships of six axenic non-marine cyanobacteria.</title>
        <authorList>
            <person name="Will S.E."/>
            <person name="Henke P."/>
            <person name="Boedeker C."/>
            <person name="Huang S."/>
            <person name="Brinkmann H."/>
            <person name="Rohde M."/>
            <person name="Jarek M."/>
            <person name="Friedl T."/>
            <person name="Seufert S."/>
            <person name="Schumacher M."/>
            <person name="Overmann J."/>
            <person name="Neumann-Schaal M."/>
            <person name="Petersen J."/>
        </authorList>
    </citation>
    <scope>NUCLEOTIDE SEQUENCE [LARGE SCALE GENOMIC DNA]</scope>
    <source>
        <strain evidence="11 12">SAG 39.79</strain>
    </source>
</reference>
<evidence type="ECO:0000256" key="6">
    <source>
        <dbReference type="ARBA" id="ARBA00022932"/>
    </source>
</evidence>
<evidence type="ECO:0000256" key="2">
    <source>
        <dbReference type="ARBA" id="ARBA00017703"/>
    </source>
</evidence>